<dbReference type="EMBL" id="BK015359">
    <property type="protein sequence ID" value="DAE03147.1"/>
    <property type="molecule type" value="Genomic_DNA"/>
</dbReference>
<organism evidence="1">
    <name type="scientific">Podoviridae sp. ctU7u6</name>
    <dbReference type="NCBI Taxonomy" id="2825252"/>
    <lineage>
        <taxon>Viruses</taxon>
        <taxon>Duplodnaviria</taxon>
        <taxon>Heunggongvirae</taxon>
        <taxon>Uroviricota</taxon>
        <taxon>Caudoviricetes</taxon>
    </lineage>
</organism>
<reference evidence="1" key="1">
    <citation type="journal article" date="2021" name="Proc. Natl. Acad. Sci. U.S.A.">
        <title>A Catalog of Tens of Thousands of Viruses from Human Metagenomes Reveals Hidden Associations with Chronic Diseases.</title>
        <authorList>
            <person name="Tisza M.J."/>
            <person name="Buck C.B."/>
        </authorList>
    </citation>
    <scope>NUCLEOTIDE SEQUENCE</scope>
    <source>
        <strain evidence="1">CtU7u6</strain>
    </source>
</reference>
<protein>
    <submittedName>
        <fullName evidence="1">Uncharacterized protein</fullName>
    </submittedName>
</protein>
<evidence type="ECO:0000313" key="1">
    <source>
        <dbReference type="EMBL" id="DAE03147.1"/>
    </source>
</evidence>
<name>A0A8S5P9M2_9CAUD</name>
<accession>A0A8S5P9M2</accession>
<sequence>MEEKLDKILFNQSIILKLLLQIQSKVNESQFAEDYVANLAAQMTEIILGNNIVRK</sequence>
<proteinExistence type="predicted"/>